<reference evidence="6 7" key="1">
    <citation type="submission" date="2019-02" db="EMBL/GenBank/DDBJ databases">
        <title>Deep-cultivation of Planctomycetes and their phenomic and genomic characterization uncovers novel biology.</title>
        <authorList>
            <person name="Wiegand S."/>
            <person name="Jogler M."/>
            <person name="Boedeker C."/>
            <person name="Pinto D."/>
            <person name="Vollmers J."/>
            <person name="Rivas-Marin E."/>
            <person name="Kohn T."/>
            <person name="Peeters S.H."/>
            <person name="Heuer A."/>
            <person name="Rast P."/>
            <person name="Oberbeckmann S."/>
            <person name="Bunk B."/>
            <person name="Jeske O."/>
            <person name="Meyerdierks A."/>
            <person name="Storesund J.E."/>
            <person name="Kallscheuer N."/>
            <person name="Luecker S."/>
            <person name="Lage O.M."/>
            <person name="Pohl T."/>
            <person name="Merkel B.J."/>
            <person name="Hornburger P."/>
            <person name="Mueller R.-W."/>
            <person name="Bruemmer F."/>
            <person name="Labrenz M."/>
            <person name="Spormann A.M."/>
            <person name="Op Den Camp H."/>
            <person name="Overmann J."/>
            <person name="Amann R."/>
            <person name="Jetten M.S.M."/>
            <person name="Mascher T."/>
            <person name="Medema M.H."/>
            <person name="Devos D.P."/>
            <person name="Kaster A.-K."/>
            <person name="Ovreas L."/>
            <person name="Rohde M."/>
            <person name="Galperin M.Y."/>
            <person name="Jogler C."/>
        </authorList>
    </citation>
    <scope>NUCLEOTIDE SEQUENCE [LARGE SCALE GENOMIC DNA]</scope>
    <source>
        <strain evidence="6 7">Poly59</strain>
    </source>
</reference>
<evidence type="ECO:0000313" key="6">
    <source>
        <dbReference type="EMBL" id="TWU55843.1"/>
    </source>
</evidence>
<dbReference type="Pfam" id="PF13564">
    <property type="entry name" value="DoxX_2"/>
    <property type="match status" value="1"/>
</dbReference>
<keyword evidence="2 5" id="KW-0812">Transmembrane</keyword>
<comment type="subcellular location">
    <subcellularLocation>
        <location evidence="1">Membrane</location>
        <topology evidence="1">Multi-pass membrane protein</topology>
    </subcellularLocation>
</comment>
<keyword evidence="4 5" id="KW-0472">Membrane</keyword>
<protein>
    <recommendedName>
        <fullName evidence="8">DoxX</fullName>
    </recommendedName>
</protein>
<organism evidence="6 7">
    <name type="scientific">Rubripirellula reticaptiva</name>
    <dbReference type="NCBI Taxonomy" id="2528013"/>
    <lineage>
        <taxon>Bacteria</taxon>
        <taxon>Pseudomonadati</taxon>
        <taxon>Planctomycetota</taxon>
        <taxon>Planctomycetia</taxon>
        <taxon>Pirellulales</taxon>
        <taxon>Pirellulaceae</taxon>
        <taxon>Rubripirellula</taxon>
    </lineage>
</organism>
<keyword evidence="7" id="KW-1185">Reference proteome</keyword>
<evidence type="ECO:0000256" key="4">
    <source>
        <dbReference type="ARBA" id="ARBA00023136"/>
    </source>
</evidence>
<evidence type="ECO:0000313" key="7">
    <source>
        <dbReference type="Proteomes" id="UP000317977"/>
    </source>
</evidence>
<dbReference type="Proteomes" id="UP000317977">
    <property type="component" value="Unassembled WGS sequence"/>
</dbReference>
<comment type="caution">
    <text evidence="6">The sequence shown here is derived from an EMBL/GenBank/DDBJ whole genome shotgun (WGS) entry which is preliminary data.</text>
</comment>
<accession>A0A5C6F212</accession>
<dbReference type="EMBL" id="SJPX01000002">
    <property type="protein sequence ID" value="TWU55843.1"/>
    <property type="molecule type" value="Genomic_DNA"/>
</dbReference>
<dbReference type="GO" id="GO:0016020">
    <property type="term" value="C:membrane"/>
    <property type="evidence" value="ECO:0007669"/>
    <property type="project" value="UniProtKB-SubCell"/>
</dbReference>
<evidence type="ECO:0008006" key="8">
    <source>
        <dbReference type="Google" id="ProtNLM"/>
    </source>
</evidence>
<gene>
    <name evidence="6" type="ORF">Poly59_21460</name>
</gene>
<sequence length="136" mass="14781">MSKSKVTGWGLSVLLAAFLVFASASGKFTQWEGKAEMFSHLGWDEGLMFKVGVVEVVLAVLLLIPRTGFIGAILLTAYFGGATASHVRVGDPFFFPIIIAVVMWIALGLRDPRVFQLVVQASTNLPSIDDQREVPQ</sequence>
<evidence type="ECO:0000256" key="1">
    <source>
        <dbReference type="ARBA" id="ARBA00004141"/>
    </source>
</evidence>
<dbReference type="AlphaFoldDB" id="A0A5C6F212"/>
<feature type="transmembrane region" description="Helical" evidence="5">
    <location>
        <begin position="93"/>
        <end position="109"/>
    </location>
</feature>
<dbReference type="InterPro" id="IPR032808">
    <property type="entry name" value="DoxX"/>
</dbReference>
<feature type="transmembrane region" description="Helical" evidence="5">
    <location>
        <begin position="46"/>
        <end position="64"/>
    </location>
</feature>
<keyword evidence="3 5" id="KW-1133">Transmembrane helix</keyword>
<proteinExistence type="predicted"/>
<feature type="transmembrane region" description="Helical" evidence="5">
    <location>
        <begin position="69"/>
        <end position="87"/>
    </location>
</feature>
<dbReference type="RefSeq" id="WP_146533965.1">
    <property type="nucleotide sequence ID" value="NZ_SJPX01000002.1"/>
</dbReference>
<evidence type="ECO:0000256" key="2">
    <source>
        <dbReference type="ARBA" id="ARBA00022692"/>
    </source>
</evidence>
<name>A0A5C6F212_9BACT</name>
<evidence type="ECO:0000256" key="5">
    <source>
        <dbReference type="SAM" id="Phobius"/>
    </source>
</evidence>
<dbReference type="OrthoDB" id="9811373at2"/>
<evidence type="ECO:0000256" key="3">
    <source>
        <dbReference type="ARBA" id="ARBA00022989"/>
    </source>
</evidence>